<accession>A0ABV9RT05</accession>
<comment type="caution">
    <text evidence="1">The sequence shown here is derived from an EMBL/GenBank/DDBJ whole genome shotgun (WGS) entry which is preliminary data.</text>
</comment>
<gene>
    <name evidence="1" type="ORF">ACFPEL_28520</name>
</gene>
<sequence length="208" mass="22487">MERFDGWIAGLGTAAGLRVVIGHWPTSPLGAFTDVMVERPDGHRILLAPDERVAEFVGATYTFDETRLGAVAHEEFGDCHRIVTDDLEVTLRVGGRPTLGWLLRAVPSRLAAAPRWIAALDAIARRVLPGVRTVGTAGGGRTEYYGARDLHRVVDAAVTFEGRDQGTLGPVRPPVHFGFGSTPTAPSLVRITTLIRSDDQPTWLTSDP</sequence>
<dbReference type="RefSeq" id="WP_274191212.1">
    <property type="nucleotide sequence ID" value="NZ_BAABHN010000061.1"/>
</dbReference>
<name>A0ABV9RT05_9PSEU</name>
<dbReference type="Proteomes" id="UP001595909">
    <property type="component" value="Unassembled WGS sequence"/>
</dbReference>
<organism evidence="1 2">
    <name type="scientific">Actinomycetospora chibensis</name>
    <dbReference type="NCBI Taxonomy" id="663606"/>
    <lineage>
        <taxon>Bacteria</taxon>
        <taxon>Bacillati</taxon>
        <taxon>Actinomycetota</taxon>
        <taxon>Actinomycetes</taxon>
        <taxon>Pseudonocardiales</taxon>
        <taxon>Pseudonocardiaceae</taxon>
        <taxon>Actinomycetospora</taxon>
    </lineage>
</organism>
<keyword evidence="2" id="KW-1185">Reference proteome</keyword>
<dbReference type="EMBL" id="JBHSIM010000061">
    <property type="protein sequence ID" value="MFC4836383.1"/>
    <property type="molecule type" value="Genomic_DNA"/>
</dbReference>
<protein>
    <recommendedName>
        <fullName evidence="3">DUF4166 domain-containing protein</fullName>
    </recommendedName>
</protein>
<proteinExistence type="predicted"/>
<evidence type="ECO:0000313" key="1">
    <source>
        <dbReference type="EMBL" id="MFC4836383.1"/>
    </source>
</evidence>
<evidence type="ECO:0008006" key="3">
    <source>
        <dbReference type="Google" id="ProtNLM"/>
    </source>
</evidence>
<reference evidence="2" key="1">
    <citation type="journal article" date="2019" name="Int. J. Syst. Evol. Microbiol.">
        <title>The Global Catalogue of Microorganisms (GCM) 10K type strain sequencing project: providing services to taxonomists for standard genome sequencing and annotation.</title>
        <authorList>
            <consortium name="The Broad Institute Genomics Platform"/>
            <consortium name="The Broad Institute Genome Sequencing Center for Infectious Disease"/>
            <person name="Wu L."/>
            <person name="Ma J."/>
        </authorList>
    </citation>
    <scope>NUCLEOTIDE SEQUENCE [LARGE SCALE GENOMIC DNA]</scope>
    <source>
        <strain evidence="2">CCUG 50347</strain>
    </source>
</reference>
<evidence type="ECO:0000313" key="2">
    <source>
        <dbReference type="Proteomes" id="UP001595909"/>
    </source>
</evidence>